<dbReference type="Proteomes" id="UP000627838">
    <property type="component" value="Unassembled WGS sequence"/>
</dbReference>
<evidence type="ECO:0000313" key="1">
    <source>
        <dbReference type="EMBL" id="MBE1530549.1"/>
    </source>
</evidence>
<gene>
    <name evidence="1" type="ORF">H4W34_000382</name>
</gene>
<proteinExistence type="predicted"/>
<dbReference type="EMBL" id="JADBDZ010000001">
    <property type="protein sequence ID" value="MBE1530549.1"/>
    <property type="molecule type" value="Genomic_DNA"/>
</dbReference>
<dbReference type="PANTHER" id="PTHR39638">
    <property type="entry name" value="YCF35"/>
    <property type="match status" value="1"/>
</dbReference>
<sequence>MSHFTRVRTRFTDGTVLRDALAEMGHKVRPAGTGVRGYLGQRTNAEFKIRPGRGKHEIGFVNSDGGYEVVADWWGIDETTEERFVRALKQKYALVSTVSTLRDRGFEIDRRSTEESGEIRVVLRRAGV</sequence>
<protein>
    <recommendedName>
        <fullName evidence="3">DUF1257 domain-containing protein</fullName>
    </recommendedName>
</protein>
<organism evidence="1 2">
    <name type="scientific">Actinomadura algeriensis</name>
    <dbReference type="NCBI Taxonomy" id="1679523"/>
    <lineage>
        <taxon>Bacteria</taxon>
        <taxon>Bacillati</taxon>
        <taxon>Actinomycetota</taxon>
        <taxon>Actinomycetes</taxon>
        <taxon>Streptosporangiales</taxon>
        <taxon>Thermomonosporaceae</taxon>
        <taxon>Actinomadura</taxon>
    </lineage>
</organism>
<dbReference type="Pfam" id="PF06868">
    <property type="entry name" value="DUF1257"/>
    <property type="match status" value="1"/>
</dbReference>
<name>A0ABR9JJB6_9ACTN</name>
<accession>A0ABR9JJB6</accession>
<reference evidence="1 2" key="1">
    <citation type="submission" date="2020-10" db="EMBL/GenBank/DDBJ databases">
        <title>Sequencing the genomes of 1000 actinobacteria strains.</title>
        <authorList>
            <person name="Klenk H.-P."/>
        </authorList>
    </citation>
    <scope>NUCLEOTIDE SEQUENCE [LARGE SCALE GENOMIC DNA]</scope>
    <source>
        <strain evidence="1 2">DSM 46744</strain>
    </source>
</reference>
<dbReference type="InterPro" id="IPR009666">
    <property type="entry name" value="Uncharacterised_Ycf35"/>
</dbReference>
<keyword evidence="2" id="KW-1185">Reference proteome</keyword>
<dbReference type="PANTHER" id="PTHR39638:SF2">
    <property type="entry name" value="YCF35"/>
    <property type="match status" value="1"/>
</dbReference>
<comment type="caution">
    <text evidence="1">The sequence shown here is derived from an EMBL/GenBank/DDBJ whole genome shotgun (WGS) entry which is preliminary data.</text>
</comment>
<dbReference type="RefSeq" id="WP_192757539.1">
    <property type="nucleotide sequence ID" value="NZ_JADBDZ010000001.1"/>
</dbReference>
<evidence type="ECO:0000313" key="2">
    <source>
        <dbReference type="Proteomes" id="UP000627838"/>
    </source>
</evidence>
<evidence type="ECO:0008006" key="3">
    <source>
        <dbReference type="Google" id="ProtNLM"/>
    </source>
</evidence>